<dbReference type="EMBL" id="BQXU01000044">
    <property type="protein sequence ID" value="GKT51098.1"/>
    <property type="molecule type" value="Genomic_DNA"/>
</dbReference>
<evidence type="ECO:0000313" key="2">
    <source>
        <dbReference type="Proteomes" id="UP001055115"/>
    </source>
</evidence>
<protein>
    <submittedName>
        <fullName evidence="1">Uncharacterized protein</fullName>
    </submittedName>
</protein>
<evidence type="ECO:0000313" key="1">
    <source>
        <dbReference type="EMBL" id="GKT51098.1"/>
    </source>
</evidence>
<dbReference type="GeneID" id="73332080"/>
<sequence length="88" mass="9783">MRLDAPLACATFGPKLMACPAASAPWMTAMKQTKNDSKVYSLLARSLPPYQKIKPWQPMLELAAKATIKDDHFAFLKAPLTRLFKSDS</sequence>
<accession>A0AA37PF07</accession>
<name>A0AA37PF07_9PEZI</name>
<comment type="caution">
    <text evidence="1">The sequence shown here is derived from an EMBL/GenBank/DDBJ whole genome shotgun (WGS) entry which is preliminary data.</text>
</comment>
<proteinExistence type="predicted"/>
<reference evidence="1 2" key="1">
    <citation type="submission" date="2022-03" db="EMBL/GenBank/DDBJ databases">
        <title>Genome data of Colletotrichum spp.</title>
        <authorList>
            <person name="Utami Y.D."/>
            <person name="Hiruma K."/>
        </authorList>
    </citation>
    <scope>NUCLEOTIDE SEQUENCE [LARGE SCALE GENOMIC DNA]</scope>
    <source>
        <strain evidence="1 2">MAFF 239500</strain>
    </source>
</reference>
<gene>
    <name evidence="1" type="ORF">ColSpa_11278</name>
</gene>
<keyword evidence="2" id="KW-1185">Reference proteome</keyword>
<dbReference type="RefSeq" id="XP_049133448.1">
    <property type="nucleotide sequence ID" value="XM_049277491.1"/>
</dbReference>
<dbReference type="Proteomes" id="UP001055115">
    <property type="component" value="Unassembled WGS sequence"/>
</dbReference>
<organism evidence="1 2">
    <name type="scientific">Colletotrichum spaethianum</name>
    <dbReference type="NCBI Taxonomy" id="700344"/>
    <lineage>
        <taxon>Eukaryota</taxon>
        <taxon>Fungi</taxon>
        <taxon>Dikarya</taxon>
        <taxon>Ascomycota</taxon>
        <taxon>Pezizomycotina</taxon>
        <taxon>Sordariomycetes</taxon>
        <taxon>Hypocreomycetidae</taxon>
        <taxon>Glomerellales</taxon>
        <taxon>Glomerellaceae</taxon>
        <taxon>Colletotrichum</taxon>
        <taxon>Colletotrichum spaethianum species complex</taxon>
    </lineage>
</organism>
<dbReference type="AlphaFoldDB" id="A0AA37PF07"/>